<accession>A0A5E4ULJ9</accession>
<reference evidence="1 2" key="1">
    <citation type="submission" date="2019-08" db="EMBL/GenBank/DDBJ databases">
        <authorList>
            <person name="Peeters C."/>
        </authorList>
    </citation>
    <scope>NUCLEOTIDE SEQUENCE [LARGE SCALE GENOMIC DNA]</scope>
    <source>
        <strain evidence="1 2">LMG 31115</strain>
    </source>
</reference>
<evidence type="ECO:0000313" key="2">
    <source>
        <dbReference type="Proteomes" id="UP000333828"/>
    </source>
</evidence>
<proteinExistence type="predicted"/>
<evidence type="ECO:0000313" key="1">
    <source>
        <dbReference type="EMBL" id="VVE00918.1"/>
    </source>
</evidence>
<keyword evidence="2" id="KW-1185">Reference proteome</keyword>
<dbReference type="Proteomes" id="UP000333828">
    <property type="component" value="Unassembled WGS sequence"/>
</dbReference>
<gene>
    <name evidence="1" type="ORF">PIN31115_02098</name>
</gene>
<organism evidence="1 2">
    <name type="scientific">Pandoraea iniqua</name>
    <dbReference type="NCBI Taxonomy" id="2508288"/>
    <lineage>
        <taxon>Bacteria</taxon>
        <taxon>Pseudomonadati</taxon>
        <taxon>Pseudomonadota</taxon>
        <taxon>Betaproteobacteria</taxon>
        <taxon>Burkholderiales</taxon>
        <taxon>Burkholderiaceae</taxon>
        <taxon>Pandoraea</taxon>
    </lineage>
</organism>
<dbReference type="AlphaFoldDB" id="A0A5E4ULJ9"/>
<name>A0A5E4ULJ9_9BURK</name>
<protein>
    <submittedName>
        <fullName evidence="1">Uncharacterized protein</fullName>
    </submittedName>
</protein>
<sequence length="61" mass="6901">MATTIYIRVNSDGDLTDYSPSPQDPEYWPGFIETDTNNPAYVAWYNTRDPFIKSTLPVPGT</sequence>
<dbReference type="RefSeq" id="WP_150683980.1">
    <property type="nucleotide sequence ID" value="NZ_CABPSI010000002.1"/>
</dbReference>
<dbReference type="EMBL" id="CABPSI010000002">
    <property type="protein sequence ID" value="VVE00918.1"/>
    <property type="molecule type" value="Genomic_DNA"/>
</dbReference>